<dbReference type="SUPFAM" id="SSF52833">
    <property type="entry name" value="Thioredoxin-like"/>
    <property type="match status" value="1"/>
</dbReference>
<dbReference type="InterPro" id="IPR036282">
    <property type="entry name" value="Glutathione-S-Trfase_C_sf"/>
</dbReference>
<proteinExistence type="predicted"/>
<comment type="caution">
    <text evidence="2">The sequence shown here is derived from an EMBL/GenBank/DDBJ whole genome shotgun (WGS) entry which is preliminary data.</text>
</comment>
<evidence type="ECO:0000259" key="1">
    <source>
        <dbReference type="PROSITE" id="PS50405"/>
    </source>
</evidence>
<dbReference type="PANTHER" id="PTHR44051">
    <property type="entry name" value="GLUTATHIONE S-TRANSFERASE-RELATED"/>
    <property type="match status" value="1"/>
</dbReference>
<protein>
    <submittedName>
        <fullName evidence="2">Glutathione S-transferase</fullName>
    </submittedName>
</protein>
<gene>
    <name evidence="2" type="ORF">TUM4438_11170</name>
</gene>
<keyword evidence="3" id="KW-1185">Reference proteome</keyword>
<dbReference type="Pfam" id="PF13417">
    <property type="entry name" value="GST_N_3"/>
    <property type="match status" value="1"/>
</dbReference>
<dbReference type="SUPFAM" id="SSF47616">
    <property type="entry name" value="GST C-terminal domain-like"/>
    <property type="match status" value="1"/>
</dbReference>
<feature type="domain" description="GST C-terminal" evidence="1">
    <location>
        <begin position="70"/>
        <end position="196"/>
    </location>
</feature>
<dbReference type="InterPro" id="IPR036249">
    <property type="entry name" value="Thioredoxin-like_sf"/>
</dbReference>
<organism evidence="2 3">
    <name type="scientific">Shewanella sairae</name>
    <dbReference type="NCBI Taxonomy" id="190310"/>
    <lineage>
        <taxon>Bacteria</taxon>
        <taxon>Pseudomonadati</taxon>
        <taxon>Pseudomonadota</taxon>
        <taxon>Gammaproteobacteria</taxon>
        <taxon>Alteromonadales</taxon>
        <taxon>Shewanellaceae</taxon>
        <taxon>Shewanella</taxon>
    </lineage>
</organism>
<evidence type="ECO:0000313" key="3">
    <source>
        <dbReference type="Proteomes" id="UP000887104"/>
    </source>
</evidence>
<evidence type="ECO:0000313" key="2">
    <source>
        <dbReference type="EMBL" id="GIU43082.1"/>
    </source>
</evidence>
<accession>A0ABQ4P6H6</accession>
<dbReference type="CDD" id="cd03196">
    <property type="entry name" value="GST_C_5"/>
    <property type="match status" value="1"/>
</dbReference>
<reference evidence="2" key="1">
    <citation type="submission" date="2021-05" db="EMBL/GenBank/DDBJ databases">
        <title>Molecular characterization for Shewanella algae harboring chromosomal blaOXA-55-like strains isolated from clinical and environment sample.</title>
        <authorList>
            <person name="Ohama Y."/>
            <person name="Aoki K."/>
            <person name="Harada S."/>
            <person name="Moriya K."/>
            <person name="Ishii Y."/>
            <person name="Tateda K."/>
        </authorList>
    </citation>
    <scope>NUCLEOTIDE SEQUENCE</scope>
    <source>
        <strain evidence="2">JCM 11563</strain>
    </source>
</reference>
<sequence length="204" mass="23491">MRARLGILLSKQQVSLREIVLKHKPEAMLAASPKGTVPVLILPDASVIEESIEIMCWALMQYDPLNLLLSEAPQQEIAQALIHTNDHSFKPWLDKYKYADRHPGHSEQYYRQQAEVFIAQLESILTKHSQLMGDKVSIADYAIFPFIRQFASVDKAWFDASHYTHLKKWLKFHIESDAFTQIMKKYPTWLESGESFEFGANIAV</sequence>
<dbReference type="PANTHER" id="PTHR44051:SF8">
    <property type="entry name" value="GLUTATHIONE S-TRANSFERASE GSTA"/>
    <property type="match status" value="1"/>
</dbReference>
<dbReference type="Gene3D" id="3.40.30.10">
    <property type="entry name" value="Glutaredoxin"/>
    <property type="match status" value="1"/>
</dbReference>
<dbReference type="Pfam" id="PF13410">
    <property type="entry name" value="GST_C_2"/>
    <property type="match status" value="1"/>
</dbReference>
<dbReference type="EMBL" id="BPEY01000013">
    <property type="protein sequence ID" value="GIU43082.1"/>
    <property type="molecule type" value="Genomic_DNA"/>
</dbReference>
<dbReference type="InterPro" id="IPR010987">
    <property type="entry name" value="Glutathione-S-Trfase_C-like"/>
</dbReference>
<dbReference type="Gene3D" id="1.20.1050.10">
    <property type="match status" value="1"/>
</dbReference>
<dbReference type="PROSITE" id="PS50405">
    <property type="entry name" value="GST_CTER"/>
    <property type="match status" value="1"/>
</dbReference>
<dbReference type="Proteomes" id="UP000887104">
    <property type="component" value="Unassembled WGS sequence"/>
</dbReference>
<name>A0ABQ4P6H6_9GAMM</name>
<dbReference type="InterPro" id="IPR004045">
    <property type="entry name" value="Glutathione_S-Trfase_N"/>
</dbReference>